<dbReference type="PANTHER" id="PTHR45528">
    <property type="entry name" value="SENSOR HISTIDINE KINASE CPXA"/>
    <property type="match status" value="1"/>
</dbReference>
<keyword evidence="12" id="KW-0902">Two-component regulatory system</keyword>
<dbReference type="EMBL" id="CYZV01000001">
    <property type="protein sequence ID" value="CUN48284.1"/>
    <property type="molecule type" value="Genomic_DNA"/>
</dbReference>
<evidence type="ECO:0000256" key="6">
    <source>
        <dbReference type="ARBA" id="ARBA00022679"/>
    </source>
</evidence>
<evidence type="ECO:0000256" key="10">
    <source>
        <dbReference type="ARBA" id="ARBA00022840"/>
    </source>
</evidence>
<dbReference type="CDD" id="cd00075">
    <property type="entry name" value="HATPase"/>
    <property type="match status" value="1"/>
</dbReference>
<keyword evidence="7 14" id="KW-0812">Transmembrane</keyword>
<dbReference type="InterPro" id="IPR036097">
    <property type="entry name" value="HisK_dim/P_sf"/>
</dbReference>
<dbReference type="GO" id="GO:0005524">
    <property type="term" value="F:ATP binding"/>
    <property type="evidence" value="ECO:0007669"/>
    <property type="project" value="UniProtKB-KW"/>
</dbReference>
<dbReference type="RefSeq" id="WP_055274791.1">
    <property type="nucleotide sequence ID" value="NZ_CYZV01000001.1"/>
</dbReference>
<evidence type="ECO:0000256" key="7">
    <source>
        <dbReference type="ARBA" id="ARBA00022692"/>
    </source>
</evidence>
<comment type="catalytic activity">
    <reaction evidence="1">
        <text>ATP + protein L-histidine = ADP + protein N-phospho-L-histidine.</text>
        <dbReference type="EC" id="2.7.13.3"/>
    </reaction>
</comment>
<comment type="subcellular location">
    <subcellularLocation>
        <location evidence="2">Cell membrane</location>
        <topology evidence="2">Multi-pass membrane protein</topology>
    </subcellularLocation>
</comment>
<evidence type="ECO:0000256" key="8">
    <source>
        <dbReference type="ARBA" id="ARBA00022741"/>
    </source>
</evidence>
<dbReference type="SMART" id="SM00304">
    <property type="entry name" value="HAMP"/>
    <property type="match status" value="1"/>
</dbReference>
<dbReference type="Pfam" id="PF02518">
    <property type="entry name" value="HATPase_c"/>
    <property type="match status" value="1"/>
</dbReference>
<feature type="transmembrane region" description="Helical" evidence="14">
    <location>
        <begin position="167"/>
        <end position="190"/>
    </location>
</feature>
<keyword evidence="13 14" id="KW-0472">Membrane</keyword>
<dbReference type="PRINTS" id="PR00344">
    <property type="entry name" value="BCTRLSENSOR"/>
</dbReference>
<dbReference type="Pfam" id="PF00672">
    <property type="entry name" value="HAMP"/>
    <property type="match status" value="1"/>
</dbReference>
<dbReference type="Gene3D" id="3.30.565.10">
    <property type="entry name" value="Histidine kinase-like ATPase, C-terminal domain"/>
    <property type="match status" value="1"/>
</dbReference>
<dbReference type="PROSITE" id="PS50109">
    <property type="entry name" value="HIS_KIN"/>
    <property type="match status" value="1"/>
</dbReference>
<dbReference type="InterPro" id="IPR003660">
    <property type="entry name" value="HAMP_dom"/>
</dbReference>
<feature type="domain" description="Histidine kinase" evidence="15">
    <location>
        <begin position="251"/>
        <end position="464"/>
    </location>
</feature>
<dbReference type="InterPro" id="IPR050398">
    <property type="entry name" value="HssS/ArlS-like"/>
</dbReference>
<evidence type="ECO:0000313" key="17">
    <source>
        <dbReference type="EMBL" id="CUN48284.1"/>
    </source>
</evidence>
<evidence type="ECO:0000256" key="2">
    <source>
        <dbReference type="ARBA" id="ARBA00004651"/>
    </source>
</evidence>
<feature type="domain" description="HAMP" evidence="16">
    <location>
        <begin position="191"/>
        <end position="243"/>
    </location>
</feature>
<dbReference type="InterPro" id="IPR003594">
    <property type="entry name" value="HATPase_dom"/>
</dbReference>
<dbReference type="InterPro" id="IPR005467">
    <property type="entry name" value="His_kinase_dom"/>
</dbReference>
<evidence type="ECO:0000259" key="16">
    <source>
        <dbReference type="PROSITE" id="PS50885"/>
    </source>
</evidence>
<dbReference type="SMART" id="SM00387">
    <property type="entry name" value="HATPase_c"/>
    <property type="match status" value="1"/>
</dbReference>
<dbReference type="SUPFAM" id="SSF158472">
    <property type="entry name" value="HAMP domain-like"/>
    <property type="match status" value="1"/>
</dbReference>
<keyword evidence="8" id="KW-0547">Nucleotide-binding</keyword>
<proteinExistence type="predicted"/>
<evidence type="ECO:0000256" key="12">
    <source>
        <dbReference type="ARBA" id="ARBA00023012"/>
    </source>
</evidence>
<evidence type="ECO:0000256" key="11">
    <source>
        <dbReference type="ARBA" id="ARBA00022989"/>
    </source>
</evidence>
<dbReference type="CDD" id="cd00082">
    <property type="entry name" value="HisKA"/>
    <property type="match status" value="1"/>
</dbReference>
<feature type="transmembrane region" description="Helical" evidence="14">
    <location>
        <begin position="12"/>
        <end position="35"/>
    </location>
</feature>
<dbReference type="InterPro" id="IPR036890">
    <property type="entry name" value="HATPase_C_sf"/>
</dbReference>
<dbReference type="GO" id="GO:0000155">
    <property type="term" value="F:phosphorelay sensor kinase activity"/>
    <property type="evidence" value="ECO:0007669"/>
    <property type="project" value="InterPro"/>
</dbReference>
<dbReference type="OrthoDB" id="2359336at2"/>
<dbReference type="FunFam" id="1.10.287.130:FF:000001">
    <property type="entry name" value="Two-component sensor histidine kinase"/>
    <property type="match status" value="1"/>
</dbReference>
<dbReference type="Gene3D" id="6.10.340.10">
    <property type="match status" value="1"/>
</dbReference>
<dbReference type="SUPFAM" id="SSF55874">
    <property type="entry name" value="ATPase domain of HSP90 chaperone/DNA topoisomerase II/histidine kinase"/>
    <property type="match status" value="1"/>
</dbReference>
<evidence type="ECO:0000259" key="15">
    <source>
        <dbReference type="PROSITE" id="PS50109"/>
    </source>
</evidence>
<protein>
    <recommendedName>
        <fullName evidence="3">histidine kinase</fullName>
        <ecNumber evidence="3">2.7.13.3</ecNumber>
    </recommendedName>
</protein>
<keyword evidence="5" id="KW-0597">Phosphoprotein</keyword>
<keyword evidence="9" id="KW-0418">Kinase</keyword>
<evidence type="ECO:0000256" key="3">
    <source>
        <dbReference type="ARBA" id="ARBA00012438"/>
    </source>
</evidence>
<evidence type="ECO:0000256" key="1">
    <source>
        <dbReference type="ARBA" id="ARBA00000085"/>
    </source>
</evidence>
<dbReference type="InterPro" id="IPR004358">
    <property type="entry name" value="Sig_transdc_His_kin-like_C"/>
</dbReference>
<evidence type="ECO:0000256" key="9">
    <source>
        <dbReference type="ARBA" id="ARBA00022777"/>
    </source>
</evidence>
<dbReference type="Pfam" id="PF00512">
    <property type="entry name" value="HisKA"/>
    <property type="match status" value="1"/>
</dbReference>
<dbReference type="CDD" id="cd06225">
    <property type="entry name" value="HAMP"/>
    <property type="match status" value="1"/>
</dbReference>
<dbReference type="InterPro" id="IPR003661">
    <property type="entry name" value="HisK_dim/P_dom"/>
</dbReference>
<dbReference type="SUPFAM" id="SSF47384">
    <property type="entry name" value="Homodimeric domain of signal transducing histidine kinase"/>
    <property type="match status" value="1"/>
</dbReference>
<sequence>MKSIRSKLLKNFLIVIVSTVLVFDVLTILCLKAYYYKNTQNTLINQLESAINFYQKYFSNNKLMENIYDNVDIFWNTKEEQIEILDSDGNLLMDSYGIRDNQLLSTPDIAKAKSGNVGIWSGHIDWYNEKVMIISKGINSKIDADEMIGIVRIVFPLTEVNRILDSFSILILFVSVVVIVLGVIMSLIIARDIVKPIKKITKVAKEMADGNLDIRSNITDNIEISQLSKTLNYMGSELEKREKLKNEFISSISHELRTPLTSIKGWAITLKYDYSDVDTLELGLDIIEKESDRLTDMVEELLDFSKLINGVITLNKSNCDIKEFMLFIENNWKPRAIKERRKFTVLIQPNIGYGYFDENRLKQVLNNIIDNAFKFTDKNGVIIIKASRVNNTFQLDIEDNGIGISKEDLPRIKDKFYKGKNSKSKNGIGLSIADEIIMLHGGKFKINSKENEGTTIQIEIPLSEGDNL</sequence>
<evidence type="ECO:0000313" key="18">
    <source>
        <dbReference type="Proteomes" id="UP000095558"/>
    </source>
</evidence>
<evidence type="ECO:0000256" key="13">
    <source>
        <dbReference type="ARBA" id="ARBA00023136"/>
    </source>
</evidence>
<dbReference type="EC" id="2.7.13.3" evidence="3"/>
<keyword evidence="4" id="KW-1003">Cell membrane</keyword>
<evidence type="ECO:0000256" key="14">
    <source>
        <dbReference type="SAM" id="Phobius"/>
    </source>
</evidence>
<dbReference type="Gene3D" id="1.10.287.130">
    <property type="match status" value="1"/>
</dbReference>
<dbReference type="Proteomes" id="UP000095558">
    <property type="component" value="Unassembled WGS sequence"/>
</dbReference>
<evidence type="ECO:0000256" key="4">
    <source>
        <dbReference type="ARBA" id="ARBA00022475"/>
    </source>
</evidence>
<dbReference type="AlphaFoldDB" id="A0A173X9G5"/>
<evidence type="ECO:0000256" key="5">
    <source>
        <dbReference type="ARBA" id="ARBA00022553"/>
    </source>
</evidence>
<accession>A0A173X9G5</accession>
<dbReference type="GO" id="GO:0005886">
    <property type="term" value="C:plasma membrane"/>
    <property type="evidence" value="ECO:0007669"/>
    <property type="project" value="UniProtKB-SubCell"/>
</dbReference>
<dbReference type="PANTHER" id="PTHR45528:SF1">
    <property type="entry name" value="SENSOR HISTIDINE KINASE CPXA"/>
    <property type="match status" value="1"/>
</dbReference>
<dbReference type="SMART" id="SM00388">
    <property type="entry name" value="HisKA"/>
    <property type="match status" value="1"/>
</dbReference>
<organism evidence="17 18">
    <name type="scientific">Clostridium disporicum</name>
    <dbReference type="NCBI Taxonomy" id="84024"/>
    <lineage>
        <taxon>Bacteria</taxon>
        <taxon>Bacillati</taxon>
        <taxon>Bacillota</taxon>
        <taxon>Clostridia</taxon>
        <taxon>Eubacteriales</taxon>
        <taxon>Clostridiaceae</taxon>
        <taxon>Clostridium</taxon>
    </lineage>
</organism>
<dbReference type="PROSITE" id="PS50885">
    <property type="entry name" value="HAMP"/>
    <property type="match status" value="1"/>
</dbReference>
<keyword evidence="11 14" id="KW-1133">Transmembrane helix</keyword>
<name>A0A173X9G5_9CLOT</name>
<gene>
    <name evidence="17" type="primary">phoR_1</name>
    <name evidence="17" type="ORF">ERS852470_00021</name>
</gene>
<keyword evidence="6 17" id="KW-0808">Transferase</keyword>
<keyword evidence="10" id="KW-0067">ATP-binding</keyword>
<reference evidence="17 18" key="1">
    <citation type="submission" date="2015-09" db="EMBL/GenBank/DDBJ databases">
        <authorList>
            <consortium name="Pathogen Informatics"/>
        </authorList>
    </citation>
    <scope>NUCLEOTIDE SEQUENCE [LARGE SCALE GENOMIC DNA]</scope>
    <source>
        <strain evidence="17 18">2789STDY5834855</strain>
    </source>
</reference>